<gene>
    <name evidence="14" type="ORF">FHS18_000944</name>
</gene>
<evidence type="ECO:0000313" key="14">
    <source>
        <dbReference type="EMBL" id="MBB3108892.1"/>
    </source>
</evidence>
<dbReference type="Pfam" id="PF01447">
    <property type="entry name" value="Peptidase_M4"/>
    <property type="match status" value="1"/>
</dbReference>
<evidence type="ECO:0000259" key="13">
    <source>
        <dbReference type="Pfam" id="PF07504"/>
    </source>
</evidence>
<dbReference type="GO" id="GO:0006508">
    <property type="term" value="P:proteolysis"/>
    <property type="evidence" value="ECO:0007669"/>
    <property type="project" value="UniProtKB-KW"/>
</dbReference>
<evidence type="ECO:0000256" key="1">
    <source>
        <dbReference type="ARBA" id="ARBA00001947"/>
    </source>
</evidence>
<evidence type="ECO:0000313" key="15">
    <source>
        <dbReference type="Proteomes" id="UP000570361"/>
    </source>
</evidence>
<comment type="caution">
    <text evidence="14">The sequence shown here is derived from an EMBL/GenBank/DDBJ whole genome shotgun (WGS) entry which is preliminary data.</text>
</comment>
<dbReference type="PANTHER" id="PTHR33794:SF1">
    <property type="entry name" value="BACILLOLYSIN"/>
    <property type="match status" value="1"/>
</dbReference>
<keyword evidence="7 10" id="KW-0862">Zinc</keyword>
<dbReference type="InterPro" id="IPR050728">
    <property type="entry name" value="Zinc_Metalloprotease_M4"/>
</dbReference>
<keyword evidence="8 10" id="KW-0482">Metalloprotease</keyword>
<dbReference type="GO" id="GO:0005576">
    <property type="term" value="C:extracellular region"/>
    <property type="evidence" value="ECO:0007669"/>
    <property type="project" value="UniProtKB-SubCell"/>
</dbReference>
<dbReference type="GO" id="GO:0004222">
    <property type="term" value="F:metalloendopeptidase activity"/>
    <property type="evidence" value="ECO:0007669"/>
    <property type="project" value="UniProtKB-UniRule"/>
</dbReference>
<comment type="function">
    <text evidence="10">Extracellular zinc metalloprotease.</text>
</comment>
<feature type="active site" evidence="9">
    <location>
        <position position="379"/>
    </location>
</feature>
<dbReference type="InterPro" id="IPR023612">
    <property type="entry name" value="Peptidase_M4"/>
</dbReference>
<evidence type="ECO:0000256" key="10">
    <source>
        <dbReference type="RuleBase" id="RU366073"/>
    </source>
</evidence>
<evidence type="ECO:0000256" key="4">
    <source>
        <dbReference type="ARBA" id="ARBA00022723"/>
    </source>
</evidence>
<reference evidence="14 15" key="1">
    <citation type="submission" date="2020-08" db="EMBL/GenBank/DDBJ databases">
        <title>Genomic Encyclopedia of Type Strains, Phase III (KMG-III): the genomes of soil and plant-associated and newly described type strains.</title>
        <authorList>
            <person name="Whitman W."/>
        </authorList>
    </citation>
    <scope>NUCLEOTIDE SEQUENCE [LARGE SCALE GENOMIC DNA]</scope>
    <source>
        <strain evidence="14 15">CECT 5862</strain>
    </source>
</reference>
<dbReference type="PRINTS" id="PR00730">
    <property type="entry name" value="THERMOLYSIN"/>
</dbReference>
<dbReference type="Gene3D" id="3.10.450.490">
    <property type="match status" value="1"/>
</dbReference>
<sequence>MKKRAAAAAVLASLITSSIALSGGDAYAQDENQVYKNENGEIHTIVGDLQKLAGATPQERAFRALEQVKGDYGIRDVSEFVPGEVVRNGVVTSSSPKSAKSFSAQSLGDVHTKFDRKLDGIPVYGEQLIMHEKNGQFTGVTGKYKALKETASAPVIGLTEAIERAISFTGFSGQLSVPAAGELVYLPVEDQAVLAYKVTVCYLDSDSPGDWILFVNAVEGEVIRSLNKLAGVKSTAATTAGTGSGASGAAKLHTVKKGADFYLEDRSKAMYLKGGTITTYTFNYGSISQTYVTDKDNVWTDEAAVDAHVNVGKVYDYLLKVLGRDSYDGQGTSIVSGVHYSNGYNNAFWSGAMQQMVYGDGDGAEMSSLSSGLDVTAHELFHAVTEYTSGLEYYGQSGALNESWSDAFGAAVDGDDWMIGEDIWTPGVPGDALRYMDDPTKGDPLYAQPGHMDDYVDTYEDNGGVHINSGIPNKAFYKFATSIGSRDEAIKIWYLAATAYMTPTTDFSGAREATLLACKELYDKSSSTYKALEAAWTSVGVK</sequence>
<proteinExistence type="inferred from homology"/>
<feature type="domain" description="Peptidase M4" evidence="11">
    <location>
        <begin position="242"/>
        <end position="386"/>
    </location>
</feature>
<keyword evidence="3 10" id="KW-0645">Protease</keyword>
<feature type="domain" description="FTP" evidence="13">
    <location>
        <begin position="107"/>
        <end position="143"/>
    </location>
</feature>
<evidence type="ECO:0000256" key="6">
    <source>
        <dbReference type="ARBA" id="ARBA00022801"/>
    </source>
</evidence>
<keyword evidence="5 10" id="KW-0732">Signal</keyword>
<feature type="domain" description="Peptidase M4 C-terminal" evidence="12">
    <location>
        <begin position="389"/>
        <end position="541"/>
    </location>
</feature>
<name>A0A7W5AUF9_9BACL</name>
<evidence type="ECO:0000259" key="11">
    <source>
        <dbReference type="Pfam" id="PF01447"/>
    </source>
</evidence>
<dbReference type="Pfam" id="PF07504">
    <property type="entry name" value="FTP"/>
    <property type="match status" value="1"/>
</dbReference>
<keyword evidence="10" id="KW-0964">Secreted</keyword>
<dbReference type="InterPro" id="IPR011096">
    <property type="entry name" value="FTP_domain"/>
</dbReference>
<evidence type="ECO:0000256" key="2">
    <source>
        <dbReference type="ARBA" id="ARBA00009388"/>
    </source>
</evidence>
<dbReference type="EMBL" id="JACHXK010000002">
    <property type="protein sequence ID" value="MBB3108892.1"/>
    <property type="molecule type" value="Genomic_DNA"/>
</dbReference>
<dbReference type="RefSeq" id="WP_183597513.1">
    <property type="nucleotide sequence ID" value="NZ_JACHXK010000002.1"/>
</dbReference>
<evidence type="ECO:0000256" key="3">
    <source>
        <dbReference type="ARBA" id="ARBA00022670"/>
    </source>
</evidence>
<feature type="chain" id="PRO_5039764171" description="Neutral metalloproteinase" evidence="10">
    <location>
        <begin position="23"/>
        <end position="542"/>
    </location>
</feature>
<dbReference type="AlphaFoldDB" id="A0A7W5AUF9"/>
<keyword evidence="4" id="KW-0479">Metal-binding</keyword>
<dbReference type="Gene3D" id="3.10.170.10">
    <property type="match status" value="1"/>
</dbReference>
<evidence type="ECO:0000256" key="9">
    <source>
        <dbReference type="PIRSR" id="PIRSR623612-1"/>
    </source>
</evidence>
<dbReference type="GO" id="GO:0046872">
    <property type="term" value="F:metal ion binding"/>
    <property type="evidence" value="ECO:0007669"/>
    <property type="project" value="UniProtKB-UniRule"/>
</dbReference>
<accession>A0A7W5AUF9</accession>
<dbReference type="EC" id="3.4.24.-" evidence="10"/>
<feature type="signal peptide" evidence="10">
    <location>
        <begin position="1"/>
        <end position="22"/>
    </location>
</feature>
<feature type="active site" description="Proton donor" evidence="9">
    <location>
        <position position="466"/>
    </location>
</feature>
<dbReference type="InterPro" id="IPR001570">
    <property type="entry name" value="Peptidase_M4_C_domain"/>
</dbReference>
<dbReference type="InterPro" id="IPR027268">
    <property type="entry name" value="Peptidase_M4/M1_CTD_sf"/>
</dbReference>
<comment type="cofactor">
    <cofactor evidence="1 10">
        <name>Zn(2+)</name>
        <dbReference type="ChEBI" id="CHEBI:29105"/>
    </cofactor>
</comment>
<evidence type="ECO:0000256" key="8">
    <source>
        <dbReference type="ARBA" id="ARBA00023049"/>
    </source>
</evidence>
<keyword evidence="6 10" id="KW-0378">Hydrolase</keyword>
<dbReference type="SUPFAM" id="SSF55486">
    <property type="entry name" value="Metalloproteases ('zincins'), catalytic domain"/>
    <property type="match status" value="1"/>
</dbReference>
<dbReference type="PANTHER" id="PTHR33794">
    <property type="entry name" value="BACILLOLYSIN"/>
    <property type="match status" value="1"/>
</dbReference>
<dbReference type="Gene3D" id="1.10.390.10">
    <property type="entry name" value="Neutral Protease Domain 2"/>
    <property type="match status" value="1"/>
</dbReference>
<evidence type="ECO:0000259" key="12">
    <source>
        <dbReference type="Pfam" id="PF02868"/>
    </source>
</evidence>
<evidence type="ECO:0000256" key="5">
    <source>
        <dbReference type="ARBA" id="ARBA00022729"/>
    </source>
</evidence>
<dbReference type="Pfam" id="PF02868">
    <property type="entry name" value="Peptidase_M4_C"/>
    <property type="match status" value="1"/>
</dbReference>
<dbReference type="Proteomes" id="UP000570361">
    <property type="component" value="Unassembled WGS sequence"/>
</dbReference>
<evidence type="ECO:0000256" key="7">
    <source>
        <dbReference type="ARBA" id="ARBA00022833"/>
    </source>
</evidence>
<keyword evidence="15" id="KW-1185">Reference proteome</keyword>
<comment type="subcellular location">
    <subcellularLocation>
        <location evidence="10">Secreted</location>
    </subcellularLocation>
</comment>
<dbReference type="CDD" id="cd09597">
    <property type="entry name" value="M4_TLP"/>
    <property type="match status" value="1"/>
</dbReference>
<dbReference type="InterPro" id="IPR013856">
    <property type="entry name" value="Peptidase_M4_domain"/>
</dbReference>
<organism evidence="14 15">
    <name type="scientific">Paenibacillus phyllosphaerae</name>
    <dbReference type="NCBI Taxonomy" id="274593"/>
    <lineage>
        <taxon>Bacteria</taxon>
        <taxon>Bacillati</taxon>
        <taxon>Bacillota</taxon>
        <taxon>Bacilli</taxon>
        <taxon>Bacillales</taxon>
        <taxon>Paenibacillaceae</taxon>
        <taxon>Paenibacillus</taxon>
    </lineage>
</organism>
<comment type="similarity">
    <text evidence="2 10">Belongs to the peptidase M4 family.</text>
</comment>
<protein>
    <recommendedName>
        <fullName evidence="10">Neutral metalloproteinase</fullName>
        <ecNumber evidence="10">3.4.24.-</ecNumber>
    </recommendedName>
</protein>